<comment type="caution">
    <text evidence="2">The sequence shown here is derived from an EMBL/GenBank/DDBJ whole genome shotgun (WGS) entry which is preliminary data.</text>
</comment>
<dbReference type="InterPro" id="IPR036388">
    <property type="entry name" value="WH-like_DNA-bd_sf"/>
</dbReference>
<keyword evidence="2" id="KW-0255">Endonuclease</keyword>
<dbReference type="Pfam" id="PF04255">
    <property type="entry name" value="DUF433"/>
    <property type="match status" value="1"/>
</dbReference>
<dbReference type="InterPro" id="IPR006935">
    <property type="entry name" value="Helicase/UvrB_N"/>
</dbReference>
<dbReference type="GO" id="GO:0004519">
    <property type="term" value="F:endonuclease activity"/>
    <property type="evidence" value="ECO:0007669"/>
    <property type="project" value="UniProtKB-KW"/>
</dbReference>
<dbReference type="GO" id="GO:0003677">
    <property type="term" value="F:DNA binding"/>
    <property type="evidence" value="ECO:0007669"/>
    <property type="project" value="InterPro"/>
</dbReference>
<organism evidence="2 3">
    <name type="scientific">Sorangium cellulosum</name>
    <name type="common">Polyangium cellulosum</name>
    <dbReference type="NCBI Taxonomy" id="56"/>
    <lineage>
        <taxon>Bacteria</taxon>
        <taxon>Pseudomonadati</taxon>
        <taxon>Myxococcota</taxon>
        <taxon>Polyangia</taxon>
        <taxon>Polyangiales</taxon>
        <taxon>Polyangiaceae</taxon>
        <taxon>Sorangium</taxon>
    </lineage>
</organism>
<dbReference type="PANTHER" id="PTHR34849:SF4">
    <property type="entry name" value="SLR1209 PROTEIN"/>
    <property type="match status" value="1"/>
</dbReference>
<dbReference type="Gene3D" id="1.10.10.10">
    <property type="entry name" value="Winged helix-like DNA-binding domain superfamily/Winged helix DNA-binding domain"/>
    <property type="match status" value="1"/>
</dbReference>
<keyword evidence="2" id="KW-0378">Hydrolase</keyword>
<evidence type="ECO:0000313" key="3">
    <source>
        <dbReference type="Proteomes" id="UP000075604"/>
    </source>
</evidence>
<dbReference type="PANTHER" id="PTHR34849">
    <property type="entry name" value="SSL5025 PROTEIN"/>
    <property type="match status" value="1"/>
</dbReference>
<protein>
    <submittedName>
        <fullName evidence="2">Type III restriction endonuclease subunit R</fullName>
    </submittedName>
</protein>
<dbReference type="SUPFAM" id="SSF52540">
    <property type="entry name" value="P-loop containing nucleoside triphosphate hydrolases"/>
    <property type="match status" value="1"/>
</dbReference>
<evidence type="ECO:0000259" key="1">
    <source>
        <dbReference type="Pfam" id="PF04851"/>
    </source>
</evidence>
<proteinExistence type="predicted"/>
<gene>
    <name evidence="2" type="ORF">BE04_33835</name>
</gene>
<reference evidence="2 3" key="1">
    <citation type="submission" date="2014-02" db="EMBL/GenBank/DDBJ databases">
        <title>The small core and large imbalanced accessory genome model reveals a collaborative survival strategy of Sorangium cellulosum strains in nature.</title>
        <authorList>
            <person name="Han K."/>
            <person name="Peng R."/>
            <person name="Blom J."/>
            <person name="Li Y.-Z."/>
        </authorList>
    </citation>
    <scope>NUCLEOTIDE SEQUENCE [LARGE SCALE GENOMIC DNA]</scope>
    <source>
        <strain evidence="2 3">So0157-18</strain>
    </source>
</reference>
<dbReference type="GO" id="GO:0005524">
    <property type="term" value="F:ATP binding"/>
    <property type="evidence" value="ECO:0007669"/>
    <property type="project" value="InterPro"/>
</dbReference>
<feature type="domain" description="Helicase/UvrB N-terminal" evidence="1">
    <location>
        <begin position="98"/>
        <end position="319"/>
    </location>
</feature>
<evidence type="ECO:0000313" key="2">
    <source>
        <dbReference type="EMBL" id="KYF60156.1"/>
    </source>
</evidence>
<dbReference type="Pfam" id="PF04851">
    <property type="entry name" value="ResIII"/>
    <property type="match status" value="1"/>
</dbReference>
<dbReference type="EMBL" id="JELX01001046">
    <property type="protein sequence ID" value="KYF60156.1"/>
    <property type="molecule type" value="Genomic_DNA"/>
</dbReference>
<dbReference type="NCBIfam" id="NF046055">
    <property type="entry name" value="restr_BPTD_3080"/>
    <property type="match status" value="1"/>
</dbReference>
<dbReference type="Proteomes" id="UP000075604">
    <property type="component" value="Unassembled WGS sequence"/>
</dbReference>
<dbReference type="Gene3D" id="3.40.91.30">
    <property type="match status" value="1"/>
</dbReference>
<dbReference type="SUPFAM" id="SSF46689">
    <property type="entry name" value="Homeodomain-like"/>
    <property type="match status" value="1"/>
</dbReference>
<dbReference type="InterPro" id="IPR027417">
    <property type="entry name" value="P-loop_NTPase"/>
</dbReference>
<dbReference type="InterPro" id="IPR007367">
    <property type="entry name" value="DUF433"/>
</dbReference>
<dbReference type="Gene3D" id="3.40.50.300">
    <property type="entry name" value="P-loop containing nucleotide triphosphate hydrolases"/>
    <property type="match status" value="2"/>
</dbReference>
<dbReference type="AlphaFoldDB" id="A0A150PXD8"/>
<dbReference type="GO" id="GO:0016787">
    <property type="term" value="F:hydrolase activity"/>
    <property type="evidence" value="ECO:0007669"/>
    <property type="project" value="InterPro"/>
</dbReference>
<accession>A0A150PXD8</accession>
<dbReference type="InterPro" id="IPR009057">
    <property type="entry name" value="Homeodomain-like_sf"/>
</dbReference>
<keyword evidence="2" id="KW-0540">Nuclease</keyword>
<sequence length="1021" mass="114937">MPGPKSLIINSPYERPAFFWKDDRGTLHLEQGRRPAGYEIFDTRSNTRRTEPLELVNRIRERVDEWREAEWPGVTTVTRSLLEHWHDRAARQLPFYFCQLEAIETLIWWIEAPAGFKQGIYVPGDGGAWERLCSKMATGSGKTTLMAMIITWQVLNAVTYPKRNKDFSRAVFVVAPGITVKERLQVLYPGNAANSYDEFGICPSEALRQKLNQAEVLVENWHTLMPLKEPERSVVKKGAESDKAFARRVLGKLAVFKDIVVLNDEAHHAYRVPADVKVSKQQAEEQGIDLEEATRWIGGLDRIHAELRIAHCFDLSATPFAPTGRTNTEQGLFDWVVSDFGLNDAIEAGLVKTPRVVVRDGIVPDTKTLRPKLSHIYRAPSVSEDLNRRGAEPHEPLPELVQQAYTLLGADWRETATQWREAGHVVPPVMLTVCNRTETAARIEDYFLKGDAHWPELHAPEKTLRVDSRVLEKAERGEAASTDKGYEARLQEILKAANIPEDKKAALRSLKKEELLRELVDNVGKRDRAGQDLQNVISVAMLSEGWDAKNVTHILGLRAFTSQLLCEQVIGRGLRRVGYDTERVVGADGVERELFRAEYVNVFGVPLSIFQDVGEGGEAPPPPKPSTQIESLASRNHLEVRWPNVVRIETVVRPTLVVDWAQVEVLELDPAQIPIAAELAPALGGAADLSKVQTIDLERLPESFRLQRLTFLAARKAFESLGARFTSNKELLVFRLIRLAEEFFASPKLSVPSLFHQDPLRKRVLISLSIDRVVQHLLRFVTEQNLERVEPVFDEELPIGSTRTMRTWYTTRVCHPTTRSQISHMLADSAWEQHVANLLETSPLVEAYAKNDHLGFQVHYLWRGAKRRYLPDFLVRLKNGKTLVLEIKGEGSEQSRAKVAAMRAWVEGVNTKGGFGVWCCDVAYEMAKIQDILVAHGGDAVGRAEPVIVRTAGVCGGSARVAGTRIPVWTLHALWRAGASDEQVLAAYPALSLDQLRATRDYVERHRDEIARDLREQEAEN</sequence>
<name>A0A150PXD8_SORCE</name>